<gene>
    <name evidence="1" type="ORF">FWK35_00014612</name>
</gene>
<dbReference type="Proteomes" id="UP000478052">
    <property type="component" value="Unassembled WGS sequence"/>
</dbReference>
<feature type="non-terminal residue" evidence="1">
    <location>
        <position position="1"/>
    </location>
</feature>
<name>A0A6G0Z1K5_APHCR</name>
<organism evidence="1 2">
    <name type="scientific">Aphis craccivora</name>
    <name type="common">Cowpea aphid</name>
    <dbReference type="NCBI Taxonomy" id="307492"/>
    <lineage>
        <taxon>Eukaryota</taxon>
        <taxon>Metazoa</taxon>
        <taxon>Ecdysozoa</taxon>
        <taxon>Arthropoda</taxon>
        <taxon>Hexapoda</taxon>
        <taxon>Insecta</taxon>
        <taxon>Pterygota</taxon>
        <taxon>Neoptera</taxon>
        <taxon>Paraneoptera</taxon>
        <taxon>Hemiptera</taxon>
        <taxon>Sternorrhyncha</taxon>
        <taxon>Aphidomorpha</taxon>
        <taxon>Aphidoidea</taxon>
        <taxon>Aphididae</taxon>
        <taxon>Aphidini</taxon>
        <taxon>Aphis</taxon>
        <taxon>Aphis</taxon>
    </lineage>
</organism>
<accession>A0A6G0Z1K5</accession>
<evidence type="ECO:0000313" key="2">
    <source>
        <dbReference type="Proteomes" id="UP000478052"/>
    </source>
</evidence>
<comment type="caution">
    <text evidence="1">The sequence shown here is derived from an EMBL/GenBank/DDBJ whole genome shotgun (WGS) entry which is preliminary data.</text>
</comment>
<sequence>EQKNVNDLKVILKDLRTAANNIDKYGKILNNANVTMHDVNSMATIKIAYDLIYTTLEKIFNKGVAPSNYSSSINGCQNHQTINSNGTQILNTYNSAHETWHSFDEEPKKSLKMLQVRVGMSFKRILESVLHDASNTTRVFVVVLSHLQFAKISLFCSFRLALSSINAVIVPNDFTSVVAKLWVRPAAIQPNSLF</sequence>
<reference evidence="1 2" key="1">
    <citation type="submission" date="2019-08" db="EMBL/GenBank/DDBJ databases">
        <title>Whole genome of Aphis craccivora.</title>
        <authorList>
            <person name="Voronova N.V."/>
            <person name="Shulinski R.S."/>
            <person name="Bandarenka Y.V."/>
            <person name="Zhorov D.G."/>
            <person name="Warner D."/>
        </authorList>
    </citation>
    <scope>NUCLEOTIDE SEQUENCE [LARGE SCALE GENOMIC DNA]</scope>
    <source>
        <strain evidence="1">180601</strain>
        <tissue evidence="1">Whole Body</tissue>
    </source>
</reference>
<keyword evidence="2" id="KW-1185">Reference proteome</keyword>
<proteinExistence type="predicted"/>
<dbReference type="EMBL" id="VUJU01001704">
    <property type="protein sequence ID" value="KAF0764168.1"/>
    <property type="molecule type" value="Genomic_DNA"/>
</dbReference>
<protein>
    <submittedName>
        <fullName evidence="1">Uncharacterized protein</fullName>
    </submittedName>
</protein>
<evidence type="ECO:0000313" key="1">
    <source>
        <dbReference type="EMBL" id="KAF0764168.1"/>
    </source>
</evidence>
<dbReference type="AlphaFoldDB" id="A0A6G0Z1K5"/>